<evidence type="ECO:0000313" key="4">
    <source>
        <dbReference type="EMBL" id="OKY93278.1"/>
    </source>
</evidence>
<dbReference type="InterPro" id="IPR052906">
    <property type="entry name" value="Type_IV_Methyl-Rstrct_Enzyme"/>
</dbReference>
<dbReference type="STRING" id="28117.BHV66_09665"/>
<dbReference type="PANTHER" id="PTHR30015:SF7">
    <property type="entry name" value="TYPE IV METHYL-DIRECTED RESTRICTION ENZYME ECOKMRR"/>
    <property type="match status" value="1"/>
</dbReference>
<dbReference type="InterPro" id="IPR011335">
    <property type="entry name" value="Restrct_endonuc-II-like"/>
</dbReference>
<protein>
    <submittedName>
        <fullName evidence="4">Restriction endonuclease</fullName>
    </submittedName>
</protein>
<feature type="region of interest" description="Disordered" evidence="1">
    <location>
        <begin position="107"/>
        <end position="136"/>
    </location>
</feature>
<organism evidence="4 5">
    <name type="scientific">Alistipes putredinis</name>
    <dbReference type="NCBI Taxonomy" id="28117"/>
    <lineage>
        <taxon>Bacteria</taxon>
        <taxon>Pseudomonadati</taxon>
        <taxon>Bacteroidota</taxon>
        <taxon>Bacteroidia</taxon>
        <taxon>Bacteroidales</taxon>
        <taxon>Rikenellaceae</taxon>
        <taxon>Alistipes</taxon>
    </lineage>
</organism>
<accession>A0A1Q6F393</accession>
<dbReference type="GO" id="GO:0009307">
    <property type="term" value="P:DNA restriction-modification system"/>
    <property type="evidence" value="ECO:0007669"/>
    <property type="project" value="InterPro"/>
</dbReference>
<dbReference type="InterPro" id="IPR007560">
    <property type="entry name" value="Restrct_endonuc_IV_Mrr"/>
</dbReference>
<comment type="caution">
    <text evidence="4">The sequence shown here is derived from an EMBL/GenBank/DDBJ whole genome shotgun (WGS) entry which is preliminary data.</text>
</comment>
<dbReference type="GO" id="GO:0015666">
    <property type="term" value="F:restriction endodeoxyribonuclease activity"/>
    <property type="evidence" value="ECO:0007669"/>
    <property type="project" value="TreeGrafter"/>
</dbReference>
<evidence type="ECO:0000313" key="5">
    <source>
        <dbReference type="Proteomes" id="UP000187417"/>
    </source>
</evidence>
<dbReference type="Pfam" id="PF04471">
    <property type="entry name" value="Mrr_cat"/>
    <property type="match status" value="1"/>
</dbReference>
<dbReference type="SUPFAM" id="SSF52980">
    <property type="entry name" value="Restriction endonuclease-like"/>
    <property type="match status" value="1"/>
</dbReference>
<dbReference type="Pfam" id="PF14338">
    <property type="entry name" value="Mrr_N"/>
    <property type="match status" value="1"/>
</dbReference>
<dbReference type="InterPro" id="IPR011856">
    <property type="entry name" value="tRNA_endonuc-like_dom_sf"/>
</dbReference>
<keyword evidence="4" id="KW-0378">Hydrolase</keyword>
<dbReference type="GO" id="GO:0003677">
    <property type="term" value="F:DNA binding"/>
    <property type="evidence" value="ECO:0007669"/>
    <property type="project" value="InterPro"/>
</dbReference>
<dbReference type="Gene3D" id="3.40.1350.10">
    <property type="match status" value="1"/>
</dbReference>
<sequence>MAIPKFDAIRIQALKLLGNGQTLKPKDFFQPLAEQFRLDENDKNAMYPSGNGYIFYDRISWALSYLYLAQLVDKPQRGLYRINPQGLKMLSEHTPEEINDYVEQTVQARTPRKSRRAGTTTEALALSDTPSGELTPQEALEQSFDNIRKSVYAEILETIIGKSPRAFERLVVQLLQAMGYGGEVKGSGQVTRASKDGGIDGIIKEDILGFGRIYIQAKRYGLNYAVQRDEVQKFVGALAVAQSHKGVFITTSYFTSGAIDYVKGLNGAATIVLIDGKQLAEYIYDFRLGMQSVKTIHIKKPDNDFWDAMEDDDKKTTA</sequence>
<dbReference type="RefSeq" id="WP_278339512.1">
    <property type="nucleotide sequence ID" value="NZ_BAAFLA010000021.1"/>
</dbReference>
<keyword evidence="4" id="KW-0255">Endonuclease</keyword>
<evidence type="ECO:0000259" key="2">
    <source>
        <dbReference type="Pfam" id="PF04471"/>
    </source>
</evidence>
<dbReference type="PANTHER" id="PTHR30015">
    <property type="entry name" value="MRR RESTRICTION SYSTEM PROTEIN"/>
    <property type="match status" value="1"/>
</dbReference>
<dbReference type="EMBL" id="MNQH01000040">
    <property type="protein sequence ID" value="OKY93278.1"/>
    <property type="molecule type" value="Genomic_DNA"/>
</dbReference>
<proteinExistence type="predicted"/>
<dbReference type="AlphaFoldDB" id="A0A1Q6F393"/>
<feature type="domain" description="Restriction endonuclease type IV Mrr" evidence="2">
    <location>
        <begin position="163"/>
        <end position="282"/>
    </location>
</feature>
<dbReference type="InterPro" id="IPR025745">
    <property type="entry name" value="Mrr-like_N_dom"/>
</dbReference>
<dbReference type="Proteomes" id="UP000187417">
    <property type="component" value="Unassembled WGS sequence"/>
</dbReference>
<keyword evidence="4" id="KW-0540">Nuclease</keyword>
<evidence type="ECO:0000256" key="1">
    <source>
        <dbReference type="SAM" id="MobiDB-lite"/>
    </source>
</evidence>
<feature type="domain" description="Restriction system protein Mrr-like N-terminal" evidence="3">
    <location>
        <begin position="6"/>
        <end position="91"/>
    </location>
</feature>
<reference evidence="4 5" key="1">
    <citation type="journal article" date="2016" name="Nat. Biotechnol.">
        <title>Measurement of bacterial replication rates in microbial communities.</title>
        <authorList>
            <person name="Brown C.T."/>
            <person name="Olm M.R."/>
            <person name="Thomas B.C."/>
            <person name="Banfield J.F."/>
        </authorList>
    </citation>
    <scope>NUCLEOTIDE SEQUENCE [LARGE SCALE GENOMIC DNA]</scope>
    <source>
        <strain evidence="4">CAG:67_53_122</strain>
    </source>
</reference>
<feature type="compositionally biased region" description="Polar residues" evidence="1">
    <location>
        <begin position="117"/>
        <end position="134"/>
    </location>
</feature>
<name>A0A1Q6F393_9BACT</name>
<evidence type="ECO:0000259" key="3">
    <source>
        <dbReference type="Pfam" id="PF14338"/>
    </source>
</evidence>
<gene>
    <name evidence="4" type="ORF">BHV66_09665</name>
</gene>